<keyword evidence="3" id="KW-1185">Reference proteome</keyword>
<proteinExistence type="predicted"/>
<protein>
    <recommendedName>
        <fullName evidence="4">Secreted protein</fullName>
    </recommendedName>
</protein>
<name>A0A0E0GQS1_ORYNI</name>
<accession>A0A0E0GQS1</accession>
<dbReference type="EnsemblPlants" id="ONIVA03G27810.1">
    <property type="protein sequence ID" value="ONIVA03G27810.1"/>
    <property type="gene ID" value="ONIVA03G27810"/>
</dbReference>
<feature type="chain" id="PRO_5002360597" description="Secreted protein" evidence="1">
    <location>
        <begin position="19"/>
        <end position="79"/>
    </location>
</feature>
<reference evidence="2" key="1">
    <citation type="submission" date="2015-04" db="UniProtKB">
        <authorList>
            <consortium name="EnsemblPlants"/>
        </authorList>
    </citation>
    <scope>IDENTIFICATION</scope>
    <source>
        <strain evidence="2">SL10</strain>
    </source>
</reference>
<keyword evidence="1" id="KW-0732">Signal</keyword>
<organism evidence="2">
    <name type="scientific">Oryza nivara</name>
    <name type="common">Indian wild rice</name>
    <name type="synonym">Oryza sativa f. spontanea</name>
    <dbReference type="NCBI Taxonomy" id="4536"/>
    <lineage>
        <taxon>Eukaryota</taxon>
        <taxon>Viridiplantae</taxon>
        <taxon>Streptophyta</taxon>
        <taxon>Embryophyta</taxon>
        <taxon>Tracheophyta</taxon>
        <taxon>Spermatophyta</taxon>
        <taxon>Magnoliopsida</taxon>
        <taxon>Liliopsida</taxon>
        <taxon>Poales</taxon>
        <taxon>Poaceae</taxon>
        <taxon>BOP clade</taxon>
        <taxon>Oryzoideae</taxon>
        <taxon>Oryzeae</taxon>
        <taxon>Oryzinae</taxon>
        <taxon>Oryza</taxon>
    </lineage>
</organism>
<reference evidence="2" key="2">
    <citation type="submission" date="2018-04" db="EMBL/GenBank/DDBJ databases">
        <title>OnivRS2 (Oryza nivara Reference Sequence Version 2).</title>
        <authorList>
            <person name="Zhang J."/>
            <person name="Kudrna D."/>
            <person name="Lee S."/>
            <person name="Talag J."/>
            <person name="Rajasekar S."/>
            <person name="Welchert J."/>
            <person name="Hsing Y.-I."/>
            <person name="Wing R.A."/>
        </authorList>
    </citation>
    <scope>NUCLEOTIDE SEQUENCE [LARGE SCALE GENOMIC DNA]</scope>
    <source>
        <strain evidence="2">SL10</strain>
    </source>
</reference>
<evidence type="ECO:0000256" key="1">
    <source>
        <dbReference type="SAM" id="SignalP"/>
    </source>
</evidence>
<dbReference type="HOGENOM" id="CLU_2609963_0_0_1"/>
<evidence type="ECO:0008006" key="4">
    <source>
        <dbReference type="Google" id="ProtNLM"/>
    </source>
</evidence>
<sequence length="79" mass="8476">MAVIVVAVARGLLGGLAAQCAGAADRRSGRNWLEEAAAAAADWHVAVRVVVDGEDQLGLRRVELLVRPTQPRRRQLPPK</sequence>
<dbReference type="Gramene" id="ONIVA03G27810.1">
    <property type="protein sequence ID" value="ONIVA03G27810.1"/>
    <property type="gene ID" value="ONIVA03G27810"/>
</dbReference>
<dbReference type="AlphaFoldDB" id="A0A0E0GQS1"/>
<evidence type="ECO:0000313" key="3">
    <source>
        <dbReference type="Proteomes" id="UP000006591"/>
    </source>
</evidence>
<evidence type="ECO:0000313" key="2">
    <source>
        <dbReference type="EnsemblPlants" id="ONIVA03G27810.1"/>
    </source>
</evidence>
<dbReference type="Proteomes" id="UP000006591">
    <property type="component" value="Chromosome 3"/>
</dbReference>
<feature type="signal peptide" evidence="1">
    <location>
        <begin position="1"/>
        <end position="18"/>
    </location>
</feature>